<name>A0ABD3T3T2_SINWO</name>
<feature type="region of interest" description="Disordered" evidence="1">
    <location>
        <begin position="140"/>
        <end position="166"/>
    </location>
</feature>
<evidence type="ECO:0000313" key="2">
    <source>
        <dbReference type="EMBL" id="KAL3831266.1"/>
    </source>
</evidence>
<protein>
    <submittedName>
        <fullName evidence="2">Uncharacterized protein</fullName>
    </submittedName>
</protein>
<feature type="region of interest" description="Disordered" evidence="1">
    <location>
        <begin position="943"/>
        <end position="964"/>
    </location>
</feature>
<dbReference type="AlphaFoldDB" id="A0ABD3T3T2"/>
<feature type="region of interest" description="Disordered" evidence="1">
    <location>
        <begin position="984"/>
        <end position="1036"/>
    </location>
</feature>
<proteinExistence type="predicted"/>
<feature type="compositionally biased region" description="Basic residues" evidence="1">
    <location>
        <begin position="155"/>
        <end position="164"/>
    </location>
</feature>
<feature type="compositionally biased region" description="Low complexity" evidence="1">
    <location>
        <begin position="566"/>
        <end position="577"/>
    </location>
</feature>
<feature type="region of interest" description="Disordered" evidence="1">
    <location>
        <begin position="611"/>
        <end position="657"/>
    </location>
</feature>
<gene>
    <name evidence="2" type="ORF">ACJMK2_023039</name>
</gene>
<feature type="region of interest" description="Disordered" evidence="1">
    <location>
        <begin position="391"/>
        <end position="596"/>
    </location>
</feature>
<feature type="compositionally biased region" description="Basic and acidic residues" evidence="1">
    <location>
        <begin position="984"/>
        <end position="996"/>
    </location>
</feature>
<feature type="compositionally biased region" description="Polar residues" evidence="1">
    <location>
        <begin position="512"/>
        <end position="521"/>
    </location>
</feature>
<feature type="compositionally biased region" description="Basic and acidic residues" evidence="1">
    <location>
        <begin position="633"/>
        <end position="646"/>
    </location>
</feature>
<organism evidence="2 3">
    <name type="scientific">Sinanodonta woodiana</name>
    <name type="common">Chinese pond mussel</name>
    <name type="synonym">Anodonta woodiana</name>
    <dbReference type="NCBI Taxonomy" id="1069815"/>
    <lineage>
        <taxon>Eukaryota</taxon>
        <taxon>Metazoa</taxon>
        <taxon>Spiralia</taxon>
        <taxon>Lophotrochozoa</taxon>
        <taxon>Mollusca</taxon>
        <taxon>Bivalvia</taxon>
        <taxon>Autobranchia</taxon>
        <taxon>Heteroconchia</taxon>
        <taxon>Palaeoheterodonta</taxon>
        <taxon>Unionida</taxon>
        <taxon>Unionoidea</taxon>
        <taxon>Unionidae</taxon>
        <taxon>Unioninae</taxon>
        <taxon>Sinanodonta</taxon>
    </lineage>
</organism>
<feature type="compositionally biased region" description="Basic and acidic residues" evidence="1">
    <location>
        <begin position="882"/>
        <end position="897"/>
    </location>
</feature>
<sequence>MASANEKCISSKMRDRLYFRIRTRLGNLAASIRGCLAVIRDRLLLILGMDPRFVNPEQYGGDFSLNLFGTSNGQSNKHCDLSNELSIEKRIQCMLRCCFRGCDVDDDEENSYVCNIPSNKSPRLKSSLRREKTGDTLSVITFSGDESTPSTPTPNRRRRARNTKRSPASCRLLELGLSPTASDHQQADSCGSDEQNLQNKIEECCTDGISAFESHATKQARLLYHRFGLDSKIQKEEENGNISSPILARAHHTPDAIEKGCQSLSSGEGDCKSKRAHDLCVFSNIHGATRANLDNFRFEESFAEPELIIRDEQSFIRICPGVGKLSFAQMLEILNRLLQDYADACVKVSFPNSDTEICVSSEYDVEYPCVQESPQPKEQVTSDKCTITELKHEENKEAESPTSTQDSKSSKNNSKNGRVNVSDNQSSIKRTQPTALNNLVNTHSETLQMKTPEKNRTTADTKITSDSEKNTAPLCMPANDSNLPTPKDISPTKQSNKATHMENTTAKDKSGTKQITQNTQSGRKESARNMNSANFDLNSSSKKQTGSTESDPNALKGTLVSRETNVNDVNANNLDNNSSQTKCLKSRKQCNKGTPRTCCEEGAEKLKVSGAVNEREKKADGHKYDASSTPLTPKKENRSDKCENKAPKTPPYNHSSSVKLQLLQKKICELERVEEREKQLQHVEKLRNESMSAIHFQHKRTNDMTTSKNKQTAHLFDLDSSEDEDSCLSTSRIDAQERVRKNIEYVCNSSDDSDNEVECNFKGIAKSPAGDLSALSDKSAASDLSILPDKSAAGDLSVLPDYEYYEDLNMSVEAEKLTEERAGKLGDRDDANGLSQSPGKWKNSPDENSKHSEPWRRRNAPLYQNDGAFELASHYRIDGRVEAEMSKRGSREKMLPHKEKKKRRGIPNMHLRKADTSNVDFDEEPFREFENVKDDASVCIKEEVERNREKSTERKTDKAKERKPIELVEDTRHFEQIPMEVIMRKAKDDEDIDNKYAVRGRLNDSWSRDKKKKRQRTQSQKPILVCGLPTPHKKKH</sequence>
<feature type="compositionally biased region" description="Polar residues" evidence="1">
    <location>
        <begin position="528"/>
        <end position="551"/>
    </location>
</feature>
<feature type="compositionally biased region" description="Basic and acidic residues" evidence="1">
    <location>
        <begin position="843"/>
        <end position="856"/>
    </location>
</feature>
<feature type="compositionally biased region" description="Polar residues" evidence="1">
    <location>
        <begin position="491"/>
        <end position="504"/>
    </location>
</feature>
<feature type="compositionally biased region" description="Polar residues" evidence="1">
    <location>
        <begin position="417"/>
        <end position="449"/>
    </location>
</feature>
<feature type="compositionally biased region" description="Basic and acidic residues" evidence="1">
    <location>
        <begin position="820"/>
        <end position="831"/>
    </location>
</feature>
<dbReference type="EMBL" id="JBJQND010000019">
    <property type="protein sequence ID" value="KAL3831266.1"/>
    <property type="molecule type" value="Genomic_DNA"/>
</dbReference>
<feature type="region of interest" description="Disordered" evidence="1">
    <location>
        <begin position="820"/>
        <end position="861"/>
    </location>
</feature>
<dbReference type="Proteomes" id="UP001634394">
    <property type="component" value="Unassembled WGS sequence"/>
</dbReference>
<feature type="compositionally biased region" description="Basic and acidic residues" evidence="1">
    <location>
        <begin position="611"/>
        <end position="625"/>
    </location>
</feature>
<feature type="compositionally biased region" description="Basic and acidic residues" evidence="1">
    <location>
        <begin position="451"/>
        <end position="469"/>
    </location>
</feature>
<evidence type="ECO:0000313" key="3">
    <source>
        <dbReference type="Proteomes" id="UP001634394"/>
    </source>
</evidence>
<accession>A0ABD3T3T2</accession>
<evidence type="ECO:0000256" key="1">
    <source>
        <dbReference type="SAM" id="MobiDB-lite"/>
    </source>
</evidence>
<keyword evidence="3" id="KW-1185">Reference proteome</keyword>
<comment type="caution">
    <text evidence="2">The sequence shown here is derived from an EMBL/GenBank/DDBJ whole genome shotgun (WGS) entry which is preliminary data.</text>
</comment>
<reference evidence="2 3" key="1">
    <citation type="submission" date="2024-11" db="EMBL/GenBank/DDBJ databases">
        <title>Chromosome-level genome assembly of the freshwater bivalve Anodonta woodiana.</title>
        <authorList>
            <person name="Chen X."/>
        </authorList>
    </citation>
    <scope>NUCLEOTIDE SEQUENCE [LARGE SCALE GENOMIC DNA]</scope>
    <source>
        <strain evidence="2">MN2024</strain>
        <tissue evidence="2">Gills</tissue>
    </source>
</reference>
<feature type="region of interest" description="Disordered" evidence="1">
    <location>
        <begin position="882"/>
        <end position="917"/>
    </location>
</feature>